<name>A0ABT4LD22_9SPHI</name>
<keyword evidence="1" id="KW-1133">Transmembrane helix</keyword>
<evidence type="ECO:0000313" key="2">
    <source>
        <dbReference type="EMBL" id="MCZ4244709.1"/>
    </source>
</evidence>
<feature type="transmembrane region" description="Helical" evidence="1">
    <location>
        <begin position="371"/>
        <end position="393"/>
    </location>
</feature>
<accession>A0ABT4LD22</accession>
<gene>
    <name evidence="2" type="ORF">O0955_11920</name>
</gene>
<organism evidence="2 3">
    <name type="scientific">Pedobacter punctiformis</name>
    <dbReference type="NCBI Taxonomy" id="3004097"/>
    <lineage>
        <taxon>Bacteria</taxon>
        <taxon>Pseudomonadati</taxon>
        <taxon>Bacteroidota</taxon>
        <taxon>Sphingobacteriia</taxon>
        <taxon>Sphingobacteriales</taxon>
        <taxon>Sphingobacteriaceae</taxon>
        <taxon>Pedobacter</taxon>
    </lineage>
</organism>
<comment type="caution">
    <text evidence="2">The sequence shown here is derived from an EMBL/GenBank/DDBJ whole genome shotgun (WGS) entry which is preliminary data.</text>
</comment>
<feature type="transmembrane region" description="Helical" evidence="1">
    <location>
        <begin position="184"/>
        <end position="204"/>
    </location>
</feature>
<dbReference type="RefSeq" id="WP_269427762.1">
    <property type="nucleotide sequence ID" value="NZ_JAPWGM010000003.1"/>
</dbReference>
<feature type="transmembrane region" description="Helical" evidence="1">
    <location>
        <begin position="137"/>
        <end position="153"/>
    </location>
</feature>
<dbReference type="Proteomes" id="UP001144347">
    <property type="component" value="Unassembled WGS sequence"/>
</dbReference>
<feature type="transmembrane region" description="Helical" evidence="1">
    <location>
        <begin position="424"/>
        <end position="443"/>
    </location>
</feature>
<evidence type="ECO:0008006" key="4">
    <source>
        <dbReference type="Google" id="ProtNLM"/>
    </source>
</evidence>
<evidence type="ECO:0000313" key="3">
    <source>
        <dbReference type="Proteomes" id="UP001144347"/>
    </source>
</evidence>
<dbReference type="EMBL" id="JAPWGM010000003">
    <property type="protein sequence ID" value="MCZ4244709.1"/>
    <property type="molecule type" value="Genomic_DNA"/>
</dbReference>
<feature type="transmembrane region" description="Helical" evidence="1">
    <location>
        <begin position="20"/>
        <end position="39"/>
    </location>
</feature>
<feature type="transmembrane region" description="Helical" evidence="1">
    <location>
        <begin position="399"/>
        <end position="417"/>
    </location>
</feature>
<reference evidence="2" key="1">
    <citation type="submission" date="2022-12" db="EMBL/GenBank/DDBJ databases">
        <title>Genome sequence of HCMS5-2.</title>
        <authorList>
            <person name="Woo H."/>
        </authorList>
    </citation>
    <scope>NUCLEOTIDE SEQUENCE</scope>
    <source>
        <strain evidence="2">HCMS5-2</strain>
    </source>
</reference>
<sequence length="455" mass="52472">MYYILFFLPFVATHFISDPITSYVVSWFGSILIMVYSIYLDYKKNGEKLRFFSPLILSQGLFWGYTAITTIFYFLDQLGYEFFERISFPNIPEIENLAKTQKYIVFAHACYLTGYFLYKGRKTEKQEYLLNIEPADYIKLSIGAIIIGLLFLKTPFSQLTSYLNIFSTICAVKYFGYSLNNRRLIFKGFLYFAGILIIGFLSGMKESTLFPLIYLGVILYDKYGIPRTSLVFVPLIAIYFYFIPTLNGAVRDSVWYGNKGAVETLSSLNNPNIFNVEKIKSNNWVFLSTRFSEVSMLNRYIESVPKYRPYYGLEIYKYGISSLVPRFLWPGKLSPDATAQKRAVDNGALVLNSPYDSTSAKPQTIADAYMSYGYISIFITFLIYGFLVNYFAALLERKLGYEFGLSILFYSLFSVLSKGGCFENLFNTTFYGFVLVYIAIHILKRVNLIEPNFNQ</sequence>
<keyword evidence="1" id="KW-0472">Membrane</keyword>
<protein>
    <recommendedName>
        <fullName evidence="4">Oligosaccharide repeat unit polymerase</fullName>
    </recommendedName>
</protein>
<feature type="transmembrane region" description="Helical" evidence="1">
    <location>
        <begin position="224"/>
        <end position="243"/>
    </location>
</feature>
<proteinExistence type="predicted"/>
<feature type="transmembrane region" description="Helical" evidence="1">
    <location>
        <begin position="51"/>
        <end position="75"/>
    </location>
</feature>
<keyword evidence="1" id="KW-0812">Transmembrane</keyword>
<keyword evidence="3" id="KW-1185">Reference proteome</keyword>
<evidence type="ECO:0000256" key="1">
    <source>
        <dbReference type="SAM" id="Phobius"/>
    </source>
</evidence>